<feature type="region of interest" description="Disordered" evidence="1">
    <location>
        <begin position="1"/>
        <end position="38"/>
    </location>
</feature>
<name>A0A4Y2J305_ARAVE</name>
<dbReference type="EMBL" id="BGPR01003090">
    <property type="protein sequence ID" value="GBM83546.1"/>
    <property type="molecule type" value="Genomic_DNA"/>
</dbReference>
<dbReference type="AlphaFoldDB" id="A0A4Y2J305"/>
<evidence type="ECO:0000256" key="1">
    <source>
        <dbReference type="SAM" id="MobiDB-lite"/>
    </source>
</evidence>
<sequence length="110" mass="12232">MSRFAATRGLFWDGPRNFEPRSYDGDDTRAGSPSPNFRTIPTGGHLALTDLECTRPTYMAILRWNRVSILAPSGSEVETLPPGHRGPKNCLRGKKEKIQTKEWCSTALPS</sequence>
<keyword evidence="3" id="KW-1185">Reference proteome</keyword>
<feature type="compositionally biased region" description="Basic and acidic residues" evidence="1">
    <location>
        <begin position="16"/>
        <end position="29"/>
    </location>
</feature>
<comment type="caution">
    <text evidence="2">The sequence shown here is derived from an EMBL/GenBank/DDBJ whole genome shotgun (WGS) entry which is preliminary data.</text>
</comment>
<accession>A0A4Y2J305</accession>
<proteinExistence type="predicted"/>
<protein>
    <submittedName>
        <fullName evidence="2">Uncharacterized protein</fullName>
    </submittedName>
</protein>
<evidence type="ECO:0000313" key="2">
    <source>
        <dbReference type="EMBL" id="GBM83546.1"/>
    </source>
</evidence>
<organism evidence="2 3">
    <name type="scientific">Araneus ventricosus</name>
    <name type="common">Orbweaver spider</name>
    <name type="synonym">Epeira ventricosa</name>
    <dbReference type="NCBI Taxonomy" id="182803"/>
    <lineage>
        <taxon>Eukaryota</taxon>
        <taxon>Metazoa</taxon>
        <taxon>Ecdysozoa</taxon>
        <taxon>Arthropoda</taxon>
        <taxon>Chelicerata</taxon>
        <taxon>Arachnida</taxon>
        <taxon>Araneae</taxon>
        <taxon>Araneomorphae</taxon>
        <taxon>Entelegynae</taxon>
        <taxon>Araneoidea</taxon>
        <taxon>Araneidae</taxon>
        <taxon>Araneus</taxon>
    </lineage>
</organism>
<gene>
    <name evidence="2" type="ORF">AVEN_272014_1</name>
</gene>
<evidence type="ECO:0000313" key="3">
    <source>
        <dbReference type="Proteomes" id="UP000499080"/>
    </source>
</evidence>
<dbReference type="Proteomes" id="UP000499080">
    <property type="component" value="Unassembled WGS sequence"/>
</dbReference>
<reference evidence="2 3" key="1">
    <citation type="journal article" date="2019" name="Sci. Rep.">
        <title>Orb-weaving spider Araneus ventricosus genome elucidates the spidroin gene catalogue.</title>
        <authorList>
            <person name="Kono N."/>
            <person name="Nakamura H."/>
            <person name="Ohtoshi R."/>
            <person name="Moran D.A.P."/>
            <person name="Shinohara A."/>
            <person name="Yoshida Y."/>
            <person name="Fujiwara M."/>
            <person name="Mori M."/>
            <person name="Tomita M."/>
            <person name="Arakawa K."/>
        </authorList>
    </citation>
    <scope>NUCLEOTIDE SEQUENCE [LARGE SCALE GENOMIC DNA]</scope>
</reference>